<dbReference type="Proteomes" id="UP000001918">
    <property type="component" value="Chromosome"/>
</dbReference>
<dbReference type="AlphaFoldDB" id="D1A590"/>
<dbReference type="RefSeq" id="WP_012854857.1">
    <property type="nucleotide sequence ID" value="NC_013510.1"/>
</dbReference>
<organism evidence="2 3">
    <name type="scientific">Thermomonospora curvata (strain ATCC 19995 / DSM 43183 / JCM 3096 / KCTC 9072 / NBRC 15933 / NCIMB 10081 / Henssen B9)</name>
    <dbReference type="NCBI Taxonomy" id="471852"/>
    <lineage>
        <taxon>Bacteria</taxon>
        <taxon>Bacillati</taxon>
        <taxon>Actinomycetota</taxon>
        <taxon>Actinomycetes</taxon>
        <taxon>Streptosporangiales</taxon>
        <taxon>Thermomonosporaceae</taxon>
        <taxon>Thermomonospora</taxon>
    </lineage>
</organism>
<evidence type="ECO:0000256" key="1">
    <source>
        <dbReference type="SAM" id="MobiDB-lite"/>
    </source>
</evidence>
<dbReference type="EMBL" id="CP001738">
    <property type="protein sequence ID" value="ACZ00076.1"/>
    <property type="molecule type" value="Genomic_DNA"/>
</dbReference>
<feature type="region of interest" description="Disordered" evidence="1">
    <location>
        <begin position="1"/>
        <end position="62"/>
    </location>
</feature>
<dbReference type="HOGENOM" id="CLU_2412203_0_0_11"/>
<evidence type="ECO:0000313" key="3">
    <source>
        <dbReference type="Proteomes" id="UP000001918"/>
    </source>
</evidence>
<gene>
    <name evidence="2" type="ordered locus">Tcur_4548</name>
</gene>
<name>D1A590_THECD</name>
<dbReference type="KEGG" id="tcu:Tcur_4548"/>
<keyword evidence="3" id="KW-1185">Reference proteome</keyword>
<evidence type="ECO:0000313" key="2">
    <source>
        <dbReference type="EMBL" id="ACZ00076.1"/>
    </source>
</evidence>
<protein>
    <submittedName>
        <fullName evidence="2">Uncharacterized protein</fullName>
    </submittedName>
</protein>
<reference evidence="2 3" key="1">
    <citation type="journal article" date="2011" name="Stand. Genomic Sci.">
        <title>Complete genome sequence of Thermomonospora curvata type strain (B9).</title>
        <authorList>
            <person name="Chertkov O."/>
            <person name="Sikorski J."/>
            <person name="Nolan M."/>
            <person name="Lapidus A."/>
            <person name="Lucas S."/>
            <person name="Del Rio T.G."/>
            <person name="Tice H."/>
            <person name="Cheng J.F."/>
            <person name="Goodwin L."/>
            <person name="Pitluck S."/>
            <person name="Liolios K."/>
            <person name="Ivanova N."/>
            <person name="Mavromatis K."/>
            <person name="Mikhailova N."/>
            <person name="Ovchinnikova G."/>
            <person name="Pati A."/>
            <person name="Chen A."/>
            <person name="Palaniappan K."/>
            <person name="Djao O.D."/>
            <person name="Land M."/>
            <person name="Hauser L."/>
            <person name="Chang Y.J."/>
            <person name="Jeffries C.D."/>
            <person name="Brettin T."/>
            <person name="Han C."/>
            <person name="Detter J.C."/>
            <person name="Rohde M."/>
            <person name="Goker M."/>
            <person name="Woyke T."/>
            <person name="Bristow J."/>
            <person name="Eisen J.A."/>
            <person name="Markowitz V."/>
            <person name="Hugenholtz P."/>
            <person name="Klenk H.P."/>
            <person name="Kyrpides N.C."/>
        </authorList>
    </citation>
    <scope>NUCLEOTIDE SEQUENCE [LARGE SCALE GENOMIC DNA]</scope>
    <source>
        <strain evidence="3">ATCC 19995 / DSM 43183 / JCM 3096 / KCTC 9072 / NBRC 15933 / NCIMB 10081 / Henssen B9</strain>
    </source>
</reference>
<sequence>MGDQNTGPDGWDEAVALDQPLQFGEDAAEDEGLPPRSHRPPSGRSRARVEAGGPFRDEAGPRSLRYGHISVDLPIVTFVSWPVTAVKTHPWM</sequence>
<accession>D1A590</accession>
<proteinExistence type="predicted"/>